<name>A0A1F6V802_9BACT</name>
<comment type="caution">
    <text evidence="2">The sequence shown here is derived from an EMBL/GenBank/DDBJ whole genome shotgun (WGS) entry which is preliminary data.</text>
</comment>
<keyword evidence="1" id="KW-0472">Membrane</keyword>
<feature type="transmembrane region" description="Helical" evidence="1">
    <location>
        <begin position="12"/>
        <end position="36"/>
    </location>
</feature>
<proteinExistence type="predicted"/>
<protein>
    <recommendedName>
        <fullName evidence="4">Type 4 fimbrial biogenesis protein PilX N-terminal domain-containing protein</fullName>
    </recommendedName>
</protein>
<evidence type="ECO:0000256" key="1">
    <source>
        <dbReference type="SAM" id="Phobius"/>
    </source>
</evidence>
<organism evidence="2 3">
    <name type="scientific">Candidatus Nomurabacteria bacterium RIFCSPHIGHO2_01_FULL_40_24b</name>
    <dbReference type="NCBI Taxonomy" id="1801739"/>
    <lineage>
        <taxon>Bacteria</taxon>
        <taxon>Candidatus Nomuraibacteriota</taxon>
    </lineage>
</organism>
<keyword evidence="1" id="KW-0812">Transmembrane</keyword>
<sequence length="420" mass="43432">MQEKKKRKINNQTGAAMLTSIVFFLFISLAIIFGLVTPSVRGFKISNDSIRSKQSLIFSESGIEDAYFRLKNAKPIDSSTSLTLNGNTVTTTITDSGYNEKTVSSLGDVNSRQRTNKLVLNAGDGVSFNYGIQAGMGGFTIGNAIVNGNVFSNGTIVGANGATVTGSAVSVGVSGLIDNIDVGQGGVGDAIAHTVRDSVIAGNLFCQTGSGNNKACDTSQADPASVAMPITQAMMDEWKSDAELGETTVGDVTISSPTVLGPKKITGNLAINEDVTITGTIYVVGNITTNNGAQVTLDSSYGPTGGIIITDGRVTLSNNVEFFGSGSSGSYVLLVTTSVCPTGCSGLNALEILNNVGAILVSAQNGTVHLNNNVELNEVVGYKIIIDNSAEVNYTSGLASASFTSGPSGGWDIKSWKEVK</sequence>
<gene>
    <name evidence="2" type="ORF">A2647_00105</name>
</gene>
<evidence type="ECO:0008006" key="4">
    <source>
        <dbReference type="Google" id="ProtNLM"/>
    </source>
</evidence>
<keyword evidence="1" id="KW-1133">Transmembrane helix</keyword>
<reference evidence="2 3" key="1">
    <citation type="journal article" date="2016" name="Nat. Commun.">
        <title>Thousands of microbial genomes shed light on interconnected biogeochemical processes in an aquifer system.</title>
        <authorList>
            <person name="Anantharaman K."/>
            <person name="Brown C.T."/>
            <person name="Hug L.A."/>
            <person name="Sharon I."/>
            <person name="Castelle C.J."/>
            <person name="Probst A.J."/>
            <person name="Thomas B.C."/>
            <person name="Singh A."/>
            <person name="Wilkins M.J."/>
            <person name="Karaoz U."/>
            <person name="Brodie E.L."/>
            <person name="Williams K.H."/>
            <person name="Hubbard S.S."/>
            <person name="Banfield J.F."/>
        </authorList>
    </citation>
    <scope>NUCLEOTIDE SEQUENCE [LARGE SCALE GENOMIC DNA]</scope>
</reference>
<dbReference type="Proteomes" id="UP000177370">
    <property type="component" value="Unassembled WGS sequence"/>
</dbReference>
<dbReference type="AlphaFoldDB" id="A0A1F6V802"/>
<evidence type="ECO:0000313" key="2">
    <source>
        <dbReference type="EMBL" id="OGI65768.1"/>
    </source>
</evidence>
<dbReference type="EMBL" id="MFTP01000012">
    <property type="protein sequence ID" value="OGI65768.1"/>
    <property type="molecule type" value="Genomic_DNA"/>
</dbReference>
<evidence type="ECO:0000313" key="3">
    <source>
        <dbReference type="Proteomes" id="UP000177370"/>
    </source>
</evidence>
<accession>A0A1F6V802</accession>